<evidence type="ECO:0000256" key="3">
    <source>
        <dbReference type="ARBA" id="ARBA00022676"/>
    </source>
</evidence>
<keyword evidence="3" id="KW-0328">Glycosyltransferase</keyword>
<comment type="caution">
    <text evidence="9">The sequence shown here is derived from an EMBL/GenBank/DDBJ whole genome shotgun (WGS) entry which is preliminary data.</text>
</comment>
<gene>
    <name evidence="9" type="ORF">BA896_012380</name>
</gene>
<keyword evidence="7 8" id="KW-0472">Membrane</keyword>
<dbReference type="EMBL" id="MAQB02000001">
    <property type="protein sequence ID" value="OFJ49549.1"/>
    <property type="molecule type" value="Genomic_DNA"/>
</dbReference>
<evidence type="ECO:0000313" key="10">
    <source>
        <dbReference type="Proteomes" id="UP000092634"/>
    </source>
</evidence>
<feature type="transmembrane region" description="Helical" evidence="8">
    <location>
        <begin position="122"/>
        <end position="143"/>
    </location>
</feature>
<feature type="transmembrane region" description="Helical" evidence="8">
    <location>
        <begin position="471"/>
        <end position="490"/>
    </location>
</feature>
<feature type="transmembrane region" description="Helical" evidence="8">
    <location>
        <begin position="149"/>
        <end position="170"/>
    </location>
</feature>
<evidence type="ECO:0000256" key="1">
    <source>
        <dbReference type="ARBA" id="ARBA00004651"/>
    </source>
</evidence>
<feature type="transmembrane region" description="Helical" evidence="8">
    <location>
        <begin position="298"/>
        <end position="314"/>
    </location>
</feature>
<evidence type="ECO:0008006" key="11">
    <source>
        <dbReference type="Google" id="ProtNLM"/>
    </source>
</evidence>
<feature type="transmembrane region" description="Helical" evidence="8">
    <location>
        <begin position="97"/>
        <end position="115"/>
    </location>
</feature>
<feature type="transmembrane region" description="Helical" evidence="8">
    <location>
        <begin position="15"/>
        <end position="35"/>
    </location>
</feature>
<dbReference type="PANTHER" id="PTHR33908">
    <property type="entry name" value="MANNOSYLTRANSFERASE YKCB-RELATED"/>
    <property type="match status" value="1"/>
</dbReference>
<feature type="transmembrane region" description="Helical" evidence="8">
    <location>
        <begin position="394"/>
        <end position="415"/>
    </location>
</feature>
<dbReference type="Proteomes" id="UP000092634">
    <property type="component" value="Unassembled WGS sequence"/>
</dbReference>
<evidence type="ECO:0000256" key="4">
    <source>
        <dbReference type="ARBA" id="ARBA00022679"/>
    </source>
</evidence>
<feature type="transmembrane region" description="Helical" evidence="8">
    <location>
        <begin position="497"/>
        <end position="514"/>
    </location>
</feature>
<dbReference type="GO" id="GO:0009103">
    <property type="term" value="P:lipopolysaccharide biosynthetic process"/>
    <property type="evidence" value="ECO:0007669"/>
    <property type="project" value="UniProtKB-ARBA"/>
</dbReference>
<name>A0A1E8PVA7_9BURK</name>
<feature type="transmembrane region" description="Helical" evidence="8">
    <location>
        <begin position="71"/>
        <end position="91"/>
    </location>
</feature>
<evidence type="ECO:0000256" key="6">
    <source>
        <dbReference type="ARBA" id="ARBA00022989"/>
    </source>
</evidence>
<keyword evidence="5 8" id="KW-0812">Transmembrane</keyword>
<evidence type="ECO:0000256" key="5">
    <source>
        <dbReference type="ARBA" id="ARBA00022692"/>
    </source>
</evidence>
<evidence type="ECO:0000256" key="8">
    <source>
        <dbReference type="SAM" id="Phobius"/>
    </source>
</evidence>
<accession>A0A1E8PVA7</accession>
<dbReference type="InterPro" id="IPR050297">
    <property type="entry name" value="LipidA_mod_glycosyltrf_83"/>
</dbReference>
<dbReference type="AlphaFoldDB" id="A0A1E8PVA7"/>
<feature type="transmembrane region" description="Helical" evidence="8">
    <location>
        <begin position="520"/>
        <end position="539"/>
    </location>
</feature>
<evidence type="ECO:0000256" key="7">
    <source>
        <dbReference type="ARBA" id="ARBA00023136"/>
    </source>
</evidence>
<reference evidence="9 10" key="1">
    <citation type="submission" date="2016-10" db="EMBL/GenBank/DDBJ databases">
        <title>Updated version of Genome Assembly of Janthinobacterium lividum ERGS5:01.</title>
        <authorList>
            <person name="Kumar R."/>
            <person name="Acharya V."/>
            <person name="Singh D."/>
        </authorList>
    </citation>
    <scope>NUCLEOTIDE SEQUENCE [LARGE SCALE GENOMIC DNA]</scope>
    <source>
        <strain evidence="9 10">ERGS5:01</strain>
    </source>
</reference>
<feature type="transmembrane region" description="Helical" evidence="8">
    <location>
        <begin position="349"/>
        <end position="374"/>
    </location>
</feature>
<keyword evidence="2" id="KW-1003">Cell membrane</keyword>
<protein>
    <recommendedName>
        <fullName evidence="11">Glycosyltransferase RgtA/B/C/D-like domain-containing protein</fullName>
    </recommendedName>
</protein>
<dbReference type="GO" id="GO:0005886">
    <property type="term" value="C:plasma membrane"/>
    <property type="evidence" value="ECO:0007669"/>
    <property type="project" value="UniProtKB-SubCell"/>
</dbReference>
<dbReference type="PANTHER" id="PTHR33908:SF11">
    <property type="entry name" value="MEMBRANE PROTEIN"/>
    <property type="match status" value="1"/>
</dbReference>
<feature type="transmembrane region" description="Helical" evidence="8">
    <location>
        <begin position="191"/>
        <end position="211"/>
    </location>
</feature>
<keyword evidence="6 8" id="KW-1133">Transmembrane helix</keyword>
<keyword evidence="4" id="KW-0808">Transferase</keyword>
<proteinExistence type="predicted"/>
<organism evidence="9 10">
    <name type="scientific">Janthinobacterium lividum</name>
    <dbReference type="NCBI Taxonomy" id="29581"/>
    <lineage>
        <taxon>Bacteria</taxon>
        <taxon>Pseudomonadati</taxon>
        <taxon>Pseudomonadota</taxon>
        <taxon>Betaproteobacteria</taxon>
        <taxon>Burkholderiales</taxon>
        <taxon>Oxalobacteraceae</taxon>
        <taxon>Janthinobacterium</taxon>
    </lineage>
</organism>
<feature type="transmembrane region" description="Helical" evidence="8">
    <location>
        <begin position="551"/>
        <end position="570"/>
    </location>
</feature>
<dbReference type="GO" id="GO:0016763">
    <property type="term" value="F:pentosyltransferase activity"/>
    <property type="evidence" value="ECO:0007669"/>
    <property type="project" value="TreeGrafter"/>
</dbReference>
<sequence>MLIFRKRPVNSQIDIVKLVCLLLAIALIPIGIGTWDTGYMYWGERNLLDFLLWIVFCSALAFILKVAKVRAAPMVLIGLLLLYLAVGIGLGQTAAALYFWVSSYCLGRLISFAGFRHERARLMLVESLVLGVGTYIALFGLLIHFPVNYVIVYMAILAIPVLLACLLKLPSLYLQRAGLAWQGAHTRCNGISYRVLVLAVIVIGYVARFAFFPTMNYDDNTTHLRMWSLLSARHVFDFDIRAQIWLVAPFAVDLLHGVISLLAQDDARAGMNLTLLSFLLYCMWKLTGLMNRRLNERLLLIILFATTPLLASLLTGLQTELMLAVLATAGTLLVLSRRQGLISTRGSALVMIAALCMATKLPGAVLGLALLAALLLERFLQRKHVLPAPQRSQWLALMTVFLIASFVAFHSYFVAWQVTGNPLFPLYNGYFKSPFFGPYNFLDTRYVTGVSWKSYWELFFNTSRHYESRDFVAGFQYLLLLPLAIVMLLIFRRARPAVRILLPLLVFGLVMFFAVQYWRYLFPVLPLASVLIGALFYSGHTGALHARSRRAAAMTILIFGGVNMFFYPGISWHFENSAGDFYSQQKRDEVLAQLMPEKFFNARINQEAPGAGVLYEDGRPFGATLVASPTYVNWYAPATSVQAGAVRSAEDMALFLRQHKINYVYWDLSQVIDEANPYRSILREYLSRYGEPLSVKGGVVLYRLHEAPLQYRDVVRIVDFSPYAGALAGTPVNVSAAGELLFGTTPFVLKEFDTGLASAARYSARLACPGKGGSVIAQINWDIGPVYYRLISCNKDELEVSEAIPVPVGAKRGTLYVTSRDAAPLMMREVAVGLN</sequence>
<evidence type="ECO:0000256" key="2">
    <source>
        <dbReference type="ARBA" id="ARBA00022475"/>
    </source>
</evidence>
<comment type="subcellular location">
    <subcellularLocation>
        <location evidence="1">Cell membrane</location>
        <topology evidence="1">Multi-pass membrane protein</topology>
    </subcellularLocation>
</comment>
<feature type="transmembrane region" description="Helical" evidence="8">
    <location>
        <begin position="242"/>
        <end position="262"/>
    </location>
</feature>
<feature type="transmembrane region" description="Helical" evidence="8">
    <location>
        <begin position="47"/>
        <end position="64"/>
    </location>
</feature>
<evidence type="ECO:0000313" key="9">
    <source>
        <dbReference type="EMBL" id="OFJ49549.1"/>
    </source>
</evidence>